<organism evidence="2 3">
    <name type="scientific">Prorocentrum cordatum</name>
    <dbReference type="NCBI Taxonomy" id="2364126"/>
    <lineage>
        <taxon>Eukaryota</taxon>
        <taxon>Sar</taxon>
        <taxon>Alveolata</taxon>
        <taxon>Dinophyceae</taxon>
        <taxon>Prorocentrales</taxon>
        <taxon>Prorocentraceae</taxon>
        <taxon>Prorocentrum</taxon>
    </lineage>
</organism>
<keyword evidence="3" id="KW-1185">Reference proteome</keyword>
<reference evidence="2" key="1">
    <citation type="submission" date="2023-10" db="EMBL/GenBank/DDBJ databases">
        <authorList>
            <person name="Chen Y."/>
            <person name="Shah S."/>
            <person name="Dougan E. K."/>
            <person name="Thang M."/>
            <person name="Chan C."/>
        </authorList>
    </citation>
    <scope>NUCLEOTIDE SEQUENCE [LARGE SCALE GENOMIC DNA]</scope>
</reference>
<evidence type="ECO:0000313" key="3">
    <source>
        <dbReference type="Proteomes" id="UP001189429"/>
    </source>
</evidence>
<feature type="signal peptide" evidence="1">
    <location>
        <begin position="1"/>
        <end position="22"/>
    </location>
</feature>
<keyword evidence="1" id="KW-0732">Signal</keyword>
<feature type="chain" id="PRO_5047396237" evidence="1">
    <location>
        <begin position="23"/>
        <end position="296"/>
    </location>
</feature>
<accession>A0ABN9WB07</accession>
<dbReference type="Proteomes" id="UP001189429">
    <property type="component" value="Unassembled WGS sequence"/>
</dbReference>
<proteinExistence type="predicted"/>
<gene>
    <name evidence="2" type="ORF">PCOR1329_LOCUS65656</name>
</gene>
<evidence type="ECO:0000256" key="1">
    <source>
        <dbReference type="SAM" id="SignalP"/>
    </source>
</evidence>
<evidence type="ECO:0000313" key="2">
    <source>
        <dbReference type="EMBL" id="CAK0883441.1"/>
    </source>
</evidence>
<sequence>MKPRAAVAALVAAALAPRSAEAIVKELYTTNAVCKQNNCVNPIFPALQELPKLEVQEWKKYSLDSVSGFMNFCKPFVNYDVAVPNISSSVKDKIEAAVKDIQSGKYFDKDMLPTYANPLQDAVALQDRIATKMYFYHLSGLGIEPWDHPQPAEDAARKRSYVESYHPMRGCARSVAAMTCYTHFPQAFTGLADKTSVSYMRPCRSCCESYIQACNVECCDESVTCVWDSSKSGQSPATTSKQTVRADGVSVLLEMGYADFEGPSIHCTGSGSEASRMAKVAVPTIAAGLAAFYYAL</sequence>
<name>A0ABN9WB07_9DINO</name>
<dbReference type="EMBL" id="CAUYUJ010018416">
    <property type="protein sequence ID" value="CAK0883441.1"/>
    <property type="molecule type" value="Genomic_DNA"/>
</dbReference>
<comment type="caution">
    <text evidence="2">The sequence shown here is derived from an EMBL/GenBank/DDBJ whole genome shotgun (WGS) entry which is preliminary data.</text>
</comment>
<protein>
    <submittedName>
        <fullName evidence="2">Uncharacterized protein</fullName>
    </submittedName>
</protein>